<dbReference type="Proteomes" id="UP000327000">
    <property type="component" value="Unassembled WGS sequence"/>
</dbReference>
<dbReference type="InterPro" id="IPR029046">
    <property type="entry name" value="LolA/LolB/LppX"/>
</dbReference>
<reference evidence="3 4" key="1">
    <citation type="journal article" date="2019" name="Microb. Cell Fact.">
        <title>Exploring novel herbicidin analogues by transcriptional regulator overexpression and MS/MS molecular networking.</title>
        <authorList>
            <person name="Shi Y."/>
            <person name="Gu R."/>
            <person name="Li Y."/>
            <person name="Wang X."/>
            <person name="Ren W."/>
            <person name="Li X."/>
            <person name="Wang L."/>
            <person name="Xie Y."/>
            <person name="Hong B."/>
        </authorList>
    </citation>
    <scope>NUCLEOTIDE SEQUENCE [LARGE SCALE GENOMIC DNA]</scope>
    <source>
        <strain evidence="3 4">US-43</strain>
    </source>
</reference>
<evidence type="ECO:0000313" key="3">
    <source>
        <dbReference type="EMBL" id="KAB7837598.1"/>
    </source>
</evidence>
<keyword evidence="4" id="KW-1185">Reference proteome</keyword>
<dbReference type="SUPFAM" id="SSF89392">
    <property type="entry name" value="Prokaryotic lipoproteins and lipoprotein localization factors"/>
    <property type="match status" value="1"/>
</dbReference>
<protein>
    <submittedName>
        <fullName evidence="3">DUF1396 domain-containing protein</fullName>
    </submittedName>
</protein>
<proteinExistence type="predicted"/>
<sequence>MKNMHRKAAGALLAGALLCGTAACSSDSSDTDKKNDSKAAGKSTQKPVDASFAAAVERAAKKNEKITSLRYTMSGEMPESGHVETAASMNMKPLAMQMKMKVKGSSADESGEMEIRLVDDALYLNAKGKKLDGGKGWIKMPNMGAGKGPGGADNPFGTRTQAEQNPMDDSASLSASKDLEKVGEETVDGVKTTHYKGTVTVAQMRESLAKKDPATRERQEAKLKGFEKLGVDKFAMDMWIDGQDHTKQFRMRSATQKGPLDLTIKFLDYNKPVEIKAPPAGDVVDPMAEAKKDS</sequence>
<gene>
    <name evidence="3" type="ORF">FRZ00_23065</name>
</gene>
<feature type="region of interest" description="Disordered" evidence="1">
    <location>
        <begin position="25"/>
        <end position="48"/>
    </location>
</feature>
<feature type="signal peptide" evidence="2">
    <location>
        <begin position="1"/>
        <end position="25"/>
    </location>
</feature>
<dbReference type="Gene3D" id="2.50.20.20">
    <property type="match status" value="1"/>
</dbReference>
<evidence type="ECO:0000313" key="4">
    <source>
        <dbReference type="Proteomes" id="UP000327000"/>
    </source>
</evidence>
<feature type="compositionally biased region" description="Basic and acidic residues" evidence="1">
    <location>
        <begin position="30"/>
        <end position="39"/>
    </location>
</feature>
<dbReference type="AlphaFoldDB" id="A0A5N5W501"/>
<comment type="caution">
    <text evidence="3">The sequence shown here is derived from an EMBL/GenBank/DDBJ whole genome shotgun (WGS) entry which is preliminary data.</text>
</comment>
<organism evidence="3 4">
    <name type="scientific">Streptomyces mobaraensis</name>
    <name type="common">Streptoverticillium mobaraense</name>
    <dbReference type="NCBI Taxonomy" id="35621"/>
    <lineage>
        <taxon>Bacteria</taxon>
        <taxon>Bacillati</taxon>
        <taxon>Actinomycetota</taxon>
        <taxon>Actinomycetes</taxon>
        <taxon>Kitasatosporales</taxon>
        <taxon>Streptomycetaceae</taxon>
        <taxon>Streptomyces</taxon>
    </lineage>
</organism>
<dbReference type="EMBL" id="VOKX01000095">
    <property type="protein sequence ID" value="KAB7837598.1"/>
    <property type="molecule type" value="Genomic_DNA"/>
</dbReference>
<name>A0A5N5W501_STRMB</name>
<dbReference type="RefSeq" id="WP_152264816.1">
    <property type="nucleotide sequence ID" value="NZ_VOKX01000095.1"/>
</dbReference>
<feature type="chain" id="PRO_5025037550" evidence="2">
    <location>
        <begin position="26"/>
        <end position="294"/>
    </location>
</feature>
<dbReference type="PROSITE" id="PS51257">
    <property type="entry name" value="PROKAR_LIPOPROTEIN"/>
    <property type="match status" value="1"/>
</dbReference>
<accession>A0A5N5W501</accession>
<dbReference type="OrthoDB" id="3369896at2"/>
<feature type="region of interest" description="Disordered" evidence="1">
    <location>
        <begin position="145"/>
        <end position="171"/>
    </location>
</feature>
<evidence type="ECO:0000256" key="2">
    <source>
        <dbReference type="SAM" id="SignalP"/>
    </source>
</evidence>
<evidence type="ECO:0000256" key="1">
    <source>
        <dbReference type="SAM" id="MobiDB-lite"/>
    </source>
</evidence>
<keyword evidence="2" id="KW-0732">Signal</keyword>